<dbReference type="PROSITE" id="PS51746">
    <property type="entry name" value="PPM_2"/>
    <property type="match status" value="1"/>
</dbReference>
<dbReference type="CDD" id="cd00143">
    <property type="entry name" value="PP2Cc"/>
    <property type="match status" value="1"/>
</dbReference>
<evidence type="ECO:0000256" key="3">
    <source>
        <dbReference type="ARBA" id="ARBA00013081"/>
    </source>
</evidence>
<dbReference type="EMBL" id="JAATIP010000116">
    <property type="protein sequence ID" value="KAF4370702.1"/>
    <property type="molecule type" value="Genomic_DNA"/>
</dbReference>
<comment type="similarity">
    <text evidence="9">Belongs to the PP2C family.</text>
</comment>
<dbReference type="SUPFAM" id="SSF81606">
    <property type="entry name" value="PP2C-like"/>
    <property type="match status" value="1"/>
</dbReference>
<dbReference type="InterPro" id="IPR000222">
    <property type="entry name" value="PP2C_BS"/>
</dbReference>
<comment type="caution">
    <text evidence="11">The sequence shown here is derived from an EMBL/GenBank/DDBJ whole genome shotgun (WGS) entry which is preliminary data.</text>
</comment>
<reference evidence="11 12" key="1">
    <citation type="journal article" date="2020" name="bioRxiv">
        <title>Sequence and annotation of 42 cannabis genomes reveals extensive copy number variation in cannabinoid synthesis and pathogen resistance genes.</title>
        <authorList>
            <person name="Mckernan K.J."/>
            <person name="Helbert Y."/>
            <person name="Kane L.T."/>
            <person name="Ebling H."/>
            <person name="Zhang L."/>
            <person name="Liu B."/>
            <person name="Eaton Z."/>
            <person name="Mclaughlin S."/>
            <person name="Kingan S."/>
            <person name="Baybayan P."/>
            <person name="Concepcion G."/>
            <person name="Jordan M."/>
            <person name="Riva A."/>
            <person name="Barbazuk W."/>
            <person name="Harkins T."/>
        </authorList>
    </citation>
    <scope>NUCLEOTIDE SEQUENCE [LARGE SCALE GENOMIC DNA]</scope>
    <source>
        <strain evidence="12">cv. Jamaican Lion 4</strain>
        <tissue evidence="11">Leaf</tissue>
    </source>
</reference>
<dbReference type="EC" id="3.1.3.16" evidence="3"/>
<keyword evidence="8" id="KW-0464">Manganese</keyword>
<sequence length="443" mass="49459">MLSRLGNLASACWKPLRYARMKKDDGGDSEDSLLWYRDLDQHSFGEFSFAVVQANSVLEDYSQVEIGRDATFVGIYDGHGGPEAARYVRDNLFNDLIRIKISASRQLGTVSVKERLKEYEYLHNGVNFLGCVSLELFLEIDEIYDAIILCAFIFLDLGWSLGFGGIARERSTISEDVIRGAFNATEEGFISVVRRSFSLRPIIAAMGSCCLVGIIWNGKLLIANVGDSRAVLGSVGESNKVVAEQLTVDHNASSEDVRNELRSLHSDDASIVVKREGVWRIKGIIQVSRSIGDAYLKRREFSLNIPRFRLTEPLRRPVLTAEPSLYTRVLHNNDKFLIFASDGLWEHLSNQEAAAIVHNNPRAGIAKRLLKAALMEAARKVRITYDDVKQCKAGERRQIHDDISVVVMFLDHVTGQNGSVPELSFKGFNNNIVASNFDLEGIT</sequence>
<evidence type="ECO:0000256" key="4">
    <source>
        <dbReference type="ARBA" id="ARBA00022723"/>
    </source>
</evidence>
<evidence type="ECO:0000313" key="11">
    <source>
        <dbReference type="EMBL" id="KAF4370702.1"/>
    </source>
</evidence>
<evidence type="ECO:0000256" key="8">
    <source>
        <dbReference type="ARBA" id="ARBA00023211"/>
    </source>
</evidence>
<evidence type="ECO:0000256" key="9">
    <source>
        <dbReference type="RuleBase" id="RU003465"/>
    </source>
</evidence>
<dbReference type="Gene3D" id="3.60.40.10">
    <property type="entry name" value="PPM-type phosphatase domain"/>
    <property type="match status" value="1"/>
</dbReference>
<evidence type="ECO:0000313" key="12">
    <source>
        <dbReference type="Proteomes" id="UP000525078"/>
    </source>
</evidence>
<dbReference type="PANTHER" id="PTHR47992">
    <property type="entry name" value="PROTEIN PHOSPHATASE"/>
    <property type="match status" value="1"/>
</dbReference>
<keyword evidence="6" id="KW-0460">Magnesium</keyword>
<comment type="cofactor">
    <cofactor evidence="2">
        <name>Mg(2+)</name>
        <dbReference type="ChEBI" id="CHEBI:18420"/>
    </cofactor>
</comment>
<evidence type="ECO:0000256" key="6">
    <source>
        <dbReference type="ARBA" id="ARBA00022842"/>
    </source>
</evidence>
<dbReference type="Proteomes" id="UP000525078">
    <property type="component" value="Unassembled WGS sequence"/>
</dbReference>
<comment type="cofactor">
    <cofactor evidence="1">
        <name>Mn(2+)</name>
        <dbReference type="ChEBI" id="CHEBI:29035"/>
    </cofactor>
</comment>
<evidence type="ECO:0000256" key="5">
    <source>
        <dbReference type="ARBA" id="ARBA00022801"/>
    </source>
</evidence>
<dbReference type="PROSITE" id="PS01032">
    <property type="entry name" value="PPM_1"/>
    <property type="match status" value="1"/>
</dbReference>
<name>A0A7J6FJ14_CANSA</name>
<organism evidence="11 12">
    <name type="scientific">Cannabis sativa</name>
    <name type="common">Hemp</name>
    <name type="synonym">Marijuana</name>
    <dbReference type="NCBI Taxonomy" id="3483"/>
    <lineage>
        <taxon>Eukaryota</taxon>
        <taxon>Viridiplantae</taxon>
        <taxon>Streptophyta</taxon>
        <taxon>Embryophyta</taxon>
        <taxon>Tracheophyta</taxon>
        <taxon>Spermatophyta</taxon>
        <taxon>Magnoliopsida</taxon>
        <taxon>eudicotyledons</taxon>
        <taxon>Gunneridae</taxon>
        <taxon>Pentapetalae</taxon>
        <taxon>rosids</taxon>
        <taxon>fabids</taxon>
        <taxon>Rosales</taxon>
        <taxon>Cannabaceae</taxon>
        <taxon>Cannabis</taxon>
    </lineage>
</organism>
<evidence type="ECO:0000256" key="1">
    <source>
        <dbReference type="ARBA" id="ARBA00001936"/>
    </source>
</evidence>
<dbReference type="Pfam" id="PF00481">
    <property type="entry name" value="PP2C"/>
    <property type="match status" value="1"/>
</dbReference>
<dbReference type="AlphaFoldDB" id="A0A7J6FJ14"/>
<proteinExistence type="inferred from homology"/>
<evidence type="ECO:0000256" key="7">
    <source>
        <dbReference type="ARBA" id="ARBA00022912"/>
    </source>
</evidence>
<dbReference type="InterPro" id="IPR001932">
    <property type="entry name" value="PPM-type_phosphatase-like_dom"/>
</dbReference>
<feature type="domain" description="PPM-type phosphatase" evidence="10">
    <location>
        <begin position="46"/>
        <end position="410"/>
    </location>
</feature>
<protein>
    <recommendedName>
        <fullName evidence="3">protein-serine/threonine phosphatase</fullName>
        <ecNumber evidence="3">3.1.3.16</ecNumber>
    </recommendedName>
</protein>
<keyword evidence="4" id="KW-0479">Metal-binding</keyword>
<gene>
    <name evidence="11" type="ORF">F8388_025081</name>
</gene>
<dbReference type="GO" id="GO:0046872">
    <property type="term" value="F:metal ion binding"/>
    <property type="evidence" value="ECO:0007669"/>
    <property type="project" value="UniProtKB-KW"/>
</dbReference>
<keyword evidence="7 9" id="KW-0904">Protein phosphatase</keyword>
<accession>A0A7J6FJ14</accession>
<dbReference type="InterPro" id="IPR015655">
    <property type="entry name" value="PP2C"/>
</dbReference>
<dbReference type="SMART" id="SM00332">
    <property type="entry name" value="PP2Cc"/>
    <property type="match status" value="1"/>
</dbReference>
<evidence type="ECO:0000259" key="10">
    <source>
        <dbReference type="PROSITE" id="PS51746"/>
    </source>
</evidence>
<keyword evidence="5 9" id="KW-0378">Hydrolase</keyword>
<dbReference type="InterPro" id="IPR036457">
    <property type="entry name" value="PPM-type-like_dom_sf"/>
</dbReference>
<evidence type="ECO:0000256" key="2">
    <source>
        <dbReference type="ARBA" id="ARBA00001946"/>
    </source>
</evidence>
<dbReference type="GO" id="GO:0004722">
    <property type="term" value="F:protein serine/threonine phosphatase activity"/>
    <property type="evidence" value="ECO:0007669"/>
    <property type="project" value="UniProtKB-EC"/>
</dbReference>